<dbReference type="InterPro" id="IPR002470">
    <property type="entry name" value="Peptidase_S9A"/>
</dbReference>
<proteinExistence type="predicted"/>
<organism evidence="6 7">
    <name type="scientific">Paraflavitalea soli</name>
    <dbReference type="NCBI Taxonomy" id="2315862"/>
    <lineage>
        <taxon>Bacteria</taxon>
        <taxon>Pseudomonadati</taxon>
        <taxon>Bacteroidota</taxon>
        <taxon>Chitinophagia</taxon>
        <taxon>Chitinophagales</taxon>
        <taxon>Chitinophagaceae</taxon>
        <taxon>Paraflavitalea</taxon>
    </lineage>
</organism>
<feature type="domain" description="Peptidase S9A N-terminal" evidence="5">
    <location>
        <begin position="101"/>
        <end position="359"/>
    </location>
</feature>
<dbReference type="PRINTS" id="PR00862">
    <property type="entry name" value="PROLIGOPTASE"/>
</dbReference>
<dbReference type="InterPro" id="IPR023302">
    <property type="entry name" value="Pept_S9A_N"/>
</dbReference>
<dbReference type="SUPFAM" id="SSF53474">
    <property type="entry name" value="alpha/beta-Hydrolases"/>
    <property type="match status" value="1"/>
</dbReference>
<evidence type="ECO:0000256" key="1">
    <source>
        <dbReference type="ARBA" id="ARBA00022670"/>
    </source>
</evidence>
<dbReference type="Proteomes" id="UP000263900">
    <property type="component" value="Chromosome"/>
</dbReference>
<dbReference type="Gene3D" id="2.130.10.10">
    <property type="entry name" value="YVTN repeat-like/Quinoprotein amine dehydrogenase"/>
    <property type="match status" value="1"/>
</dbReference>
<reference evidence="6 7" key="1">
    <citation type="submission" date="2018-09" db="EMBL/GenBank/DDBJ databases">
        <title>Genome sequencing of strain 6GH32-13.</title>
        <authorList>
            <person name="Weon H.-Y."/>
            <person name="Heo J."/>
            <person name="Kwon S.-W."/>
        </authorList>
    </citation>
    <scope>NUCLEOTIDE SEQUENCE [LARGE SCALE GENOMIC DNA]</scope>
    <source>
        <strain evidence="6 7">5GH32-13</strain>
    </source>
</reference>
<dbReference type="PROSITE" id="PS51257">
    <property type="entry name" value="PROKAR_LIPOPROTEIN"/>
    <property type="match status" value="1"/>
</dbReference>
<dbReference type="AlphaFoldDB" id="A0A3B7MWX1"/>
<evidence type="ECO:0000256" key="2">
    <source>
        <dbReference type="ARBA" id="ARBA00022801"/>
    </source>
</evidence>
<keyword evidence="1" id="KW-0645">Protease</keyword>
<dbReference type="OrthoDB" id="108903at2"/>
<evidence type="ECO:0000313" key="7">
    <source>
        <dbReference type="Proteomes" id="UP000263900"/>
    </source>
</evidence>
<evidence type="ECO:0000259" key="4">
    <source>
        <dbReference type="Pfam" id="PF00326"/>
    </source>
</evidence>
<dbReference type="Pfam" id="PF02897">
    <property type="entry name" value="Peptidase_S9_N"/>
    <property type="match status" value="1"/>
</dbReference>
<dbReference type="PANTHER" id="PTHR42776:SF27">
    <property type="entry name" value="DIPEPTIDYL PEPTIDASE FAMILY MEMBER 6"/>
    <property type="match status" value="1"/>
</dbReference>
<feature type="domain" description="Peptidase S9 prolyl oligopeptidase catalytic" evidence="4">
    <location>
        <begin position="424"/>
        <end position="633"/>
    </location>
</feature>
<keyword evidence="7" id="KW-1185">Reference proteome</keyword>
<keyword evidence="2" id="KW-0378">Hydrolase</keyword>
<keyword evidence="3" id="KW-0720">Serine protease</keyword>
<dbReference type="Gene3D" id="2.120.10.30">
    <property type="entry name" value="TolB, C-terminal domain"/>
    <property type="match status" value="1"/>
</dbReference>
<sequence length="641" mass="71917">MKKHLFLIAVTGSLAACNNEQAKEKEPEARQVAQYSIEQFYKSTNVGGGAFSSDDKKLLISSNESGIYNAYEIDIASGQKKALTASTKESVFGNDYVPGTTHFIYSSDKGGNENDHLFLDKGDSSVKDLTPGAKEKAGFYGWSRDNRSLYYNSNKRDPRYFDLYKMDTAGWKSNMIYKNDNGFDVGALSDNERYLALVQTLTTSSNNIFLVDQQTKQTKQLNTDSVPSNNTPLQFSLDNNSLYYSTDDGSEYQYVVKYDIPTGKKEKLYSTNWDVMYMYLSYNEKYRVIGVNEDGKNKIYIFDHKTGQAIDFPKIDDGDIQGVSISRSENKMRLSVGSSKSPNNIYVYDFGTKELKKLTNTLNPEIKEDELVSAEIIRYKSFDGLEIPAIYYKPHQASAANKVPALVWVHGGPGGQSRAGYFSLIQYLVNHGYAILAVNNRGSSGYGKSFYKMDNRNHGEKDLQDCVWGKKHLASLPYIDSTRIGIIGGSYGGYMTLAALSFQPDEFKTGVDLFGVANWLRTLKEVPPYWESFKKALYEEIGDPNTADTVRLKQFSPLLHAGNIKKPLMVLQGANDPRVLKIESDEVVAAVKKNGVPVEYVVFPDEGHGFQKKENEIKGYGQILQFLDKHLKGDTTQHKLN</sequence>
<dbReference type="InterPro" id="IPR029058">
    <property type="entry name" value="AB_hydrolase_fold"/>
</dbReference>
<dbReference type="RefSeq" id="WP_119053392.1">
    <property type="nucleotide sequence ID" value="NZ_CP032157.1"/>
</dbReference>
<dbReference type="Gene3D" id="3.40.50.1820">
    <property type="entry name" value="alpha/beta hydrolase"/>
    <property type="match status" value="1"/>
</dbReference>
<dbReference type="InterPro" id="IPR011042">
    <property type="entry name" value="6-blade_b-propeller_TolB-like"/>
</dbReference>
<dbReference type="Pfam" id="PF00326">
    <property type="entry name" value="Peptidase_S9"/>
    <property type="match status" value="1"/>
</dbReference>
<accession>A0A3B7MWX1</accession>
<dbReference type="KEGG" id="pseg:D3H65_27585"/>
<evidence type="ECO:0000259" key="5">
    <source>
        <dbReference type="Pfam" id="PF02897"/>
    </source>
</evidence>
<protein>
    <submittedName>
        <fullName evidence="6">S9 family peptidase</fullName>
    </submittedName>
</protein>
<dbReference type="GO" id="GO:0004252">
    <property type="term" value="F:serine-type endopeptidase activity"/>
    <property type="evidence" value="ECO:0007669"/>
    <property type="project" value="InterPro"/>
</dbReference>
<dbReference type="PANTHER" id="PTHR42776">
    <property type="entry name" value="SERINE PEPTIDASE S9 FAMILY MEMBER"/>
    <property type="match status" value="1"/>
</dbReference>
<dbReference type="EMBL" id="CP032157">
    <property type="protein sequence ID" value="AXY77516.1"/>
    <property type="molecule type" value="Genomic_DNA"/>
</dbReference>
<dbReference type="SUPFAM" id="SSF69322">
    <property type="entry name" value="Tricorn protease domain 2"/>
    <property type="match status" value="1"/>
</dbReference>
<dbReference type="InterPro" id="IPR015943">
    <property type="entry name" value="WD40/YVTN_repeat-like_dom_sf"/>
</dbReference>
<name>A0A3B7MWX1_9BACT</name>
<gene>
    <name evidence="6" type="ORF">D3H65_27585</name>
</gene>
<dbReference type="InterPro" id="IPR001375">
    <property type="entry name" value="Peptidase_S9_cat"/>
</dbReference>
<dbReference type="GO" id="GO:0006508">
    <property type="term" value="P:proteolysis"/>
    <property type="evidence" value="ECO:0007669"/>
    <property type="project" value="UniProtKB-KW"/>
</dbReference>
<evidence type="ECO:0000313" key="6">
    <source>
        <dbReference type="EMBL" id="AXY77516.1"/>
    </source>
</evidence>
<evidence type="ECO:0000256" key="3">
    <source>
        <dbReference type="ARBA" id="ARBA00022825"/>
    </source>
</evidence>